<dbReference type="Gene3D" id="3.40.50.720">
    <property type="entry name" value="NAD(P)-binding Rossmann-like Domain"/>
    <property type="match status" value="1"/>
</dbReference>
<gene>
    <name evidence="2" type="ORF">LVIROSA_LOCUS15776</name>
</gene>
<dbReference type="PANTHER" id="PTHR43349">
    <property type="entry name" value="PINORESINOL REDUCTASE-RELATED"/>
    <property type="match status" value="1"/>
</dbReference>
<proteinExistence type="predicted"/>
<sequence>MASKILIIGGTGYIGRYLVEASLKEGHPTFILTRPSATNDEEKTNCLKDFKSRGVELVYGDLDDYEKLLEAVKKVDVVISTVSGKSAAAQGKLIEAIKEAGNVKRFYLRNSELMWTMGFWMDRSTQPRASLREKRKSVGRSKLKISHILL</sequence>
<reference evidence="2 3" key="1">
    <citation type="submission" date="2022-01" db="EMBL/GenBank/DDBJ databases">
        <authorList>
            <person name="Xiong W."/>
            <person name="Schranz E."/>
        </authorList>
    </citation>
    <scope>NUCLEOTIDE SEQUENCE [LARGE SCALE GENOMIC DNA]</scope>
</reference>
<name>A0AAU9MPI7_9ASTR</name>
<dbReference type="InterPro" id="IPR050608">
    <property type="entry name" value="NmrA-type/Isoflavone_red_sf"/>
</dbReference>
<evidence type="ECO:0000259" key="1">
    <source>
        <dbReference type="Pfam" id="PF05368"/>
    </source>
</evidence>
<keyword evidence="3" id="KW-1185">Reference proteome</keyword>
<protein>
    <recommendedName>
        <fullName evidence="1">NmrA-like domain-containing protein</fullName>
    </recommendedName>
</protein>
<dbReference type="Proteomes" id="UP001157418">
    <property type="component" value="Unassembled WGS sequence"/>
</dbReference>
<evidence type="ECO:0000313" key="3">
    <source>
        <dbReference type="Proteomes" id="UP001157418"/>
    </source>
</evidence>
<evidence type="ECO:0000313" key="2">
    <source>
        <dbReference type="EMBL" id="CAH1428875.1"/>
    </source>
</evidence>
<accession>A0AAU9MPI7</accession>
<dbReference type="InterPro" id="IPR036291">
    <property type="entry name" value="NAD(P)-bd_dom_sf"/>
</dbReference>
<dbReference type="EMBL" id="CAKMRJ010002263">
    <property type="protein sequence ID" value="CAH1428875.1"/>
    <property type="molecule type" value="Genomic_DNA"/>
</dbReference>
<comment type="caution">
    <text evidence="2">The sequence shown here is derived from an EMBL/GenBank/DDBJ whole genome shotgun (WGS) entry which is preliminary data.</text>
</comment>
<dbReference type="PANTHER" id="PTHR43349:SF70">
    <property type="entry name" value="NMRA-LIKE DOMAIN, NAD(P)-BINDING DOMAIN SUPERFAMILY"/>
    <property type="match status" value="1"/>
</dbReference>
<dbReference type="SUPFAM" id="SSF51735">
    <property type="entry name" value="NAD(P)-binding Rossmann-fold domains"/>
    <property type="match status" value="1"/>
</dbReference>
<dbReference type="AlphaFoldDB" id="A0AAU9MPI7"/>
<dbReference type="InterPro" id="IPR008030">
    <property type="entry name" value="NmrA-like"/>
</dbReference>
<feature type="domain" description="NmrA-like" evidence="1">
    <location>
        <begin position="2"/>
        <end position="106"/>
    </location>
</feature>
<organism evidence="2 3">
    <name type="scientific">Lactuca virosa</name>
    <dbReference type="NCBI Taxonomy" id="75947"/>
    <lineage>
        <taxon>Eukaryota</taxon>
        <taxon>Viridiplantae</taxon>
        <taxon>Streptophyta</taxon>
        <taxon>Embryophyta</taxon>
        <taxon>Tracheophyta</taxon>
        <taxon>Spermatophyta</taxon>
        <taxon>Magnoliopsida</taxon>
        <taxon>eudicotyledons</taxon>
        <taxon>Gunneridae</taxon>
        <taxon>Pentapetalae</taxon>
        <taxon>asterids</taxon>
        <taxon>campanulids</taxon>
        <taxon>Asterales</taxon>
        <taxon>Asteraceae</taxon>
        <taxon>Cichorioideae</taxon>
        <taxon>Cichorieae</taxon>
        <taxon>Lactucinae</taxon>
        <taxon>Lactuca</taxon>
    </lineage>
</organism>
<dbReference type="Pfam" id="PF05368">
    <property type="entry name" value="NmrA"/>
    <property type="match status" value="1"/>
</dbReference>